<feature type="chain" id="PRO_5012440402" description="Gliding motility-associated C-terminal domain-containing protein" evidence="1">
    <location>
        <begin position="24"/>
        <end position="224"/>
    </location>
</feature>
<feature type="signal peptide" evidence="1">
    <location>
        <begin position="1"/>
        <end position="23"/>
    </location>
</feature>
<dbReference type="Pfam" id="PF13585">
    <property type="entry name" value="CHU_C"/>
    <property type="match status" value="1"/>
</dbReference>
<evidence type="ECO:0000256" key="1">
    <source>
        <dbReference type="SAM" id="SignalP"/>
    </source>
</evidence>
<accession>A0A1Y1CGB1</accession>
<dbReference type="NCBIfam" id="TIGR04131">
    <property type="entry name" value="Bac_Flav_CTERM"/>
    <property type="match status" value="1"/>
</dbReference>
<sequence length="224" mass="25697">MRFYLPVLLLSILFCLNFSESFGQITPVAQNDTVSITNNSVANEVVYIEVDFLENDKFSDVDELKISILRQSDQYGKMHLIENNRLMIFYPYENSFGTDTIHYQICDEANKCSKAFVVVKVIDPNQVELLIPSSFTPNNDGANEKFYINGIENYPENQFIVFSRWGTKVFEKKNYTNDDAWDGGYNKAGAKLGPGDKLPKGTYFFKLIISDKQYVKSGYIVIKY</sequence>
<gene>
    <name evidence="2" type="ORF">ALGA_1030</name>
</gene>
<dbReference type="InterPro" id="IPR026341">
    <property type="entry name" value="T9SS_type_B"/>
</dbReference>
<keyword evidence="3" id="KW-1185">Reference proteome</keyword>
<reference evidence="3" key="2">
    <citation type="journal article" date="2020" name="Antonie Van Leeuwenhoek">
        <title>Labilibaculum antarcticum sp. nov., a novel facultative anaerobic, psychrotorelant bacterium isolated from marine sediment of Antarctica.</title>
        <authorList>
            <person name="Watanabe M."/>
            <person name="Kojima H."/>
            <person name="Fukui M."/>
        </authorList>
    </citation>
    <scope>NUCLEOTIDE SEQUENCE [LARGE SCALE GENOMIC DNA]</scope>
    <source>
        <strain evidence="3">SPP2</strain>
    </source>
</reference>
<dbReference type="RefSeq" id="WP_096428322.1">
    <property type="nucleotide sequence ID" value="NZ_AP018042.1"/>
</dbReference>
<name>A0A1Y1CGB1_9BACT</name>
<dbReference type="OrthoDB" id="1117451at2"/>
<evidence type="ECO:0000313" key="2">
    <source>
        <dbReference type="EMBL" id="BAX79416.1"/>
    </source>
</evidence>
<reference evidence="2 3" key="1">
    <citation type="journal article" date="2018" name="Mar. Genomics">
        <title>Complete genome sequence of Marinifilaceae bacterium strain SPP2, isolated from the Antarctic marine sediment.</title>
        <authorList>
            <person name="Watanabe M."/>
            <person name="Kojima H."/>
            <person name="Fukui M."/>
        </authorList>
    </citation>
    <scope>NUCLEOTIDE SEQUENCE [LARGE SCALE GENOMIC DNA]</scope>
    <source>
        <strain evidence="2 3">SPP2</strain>
    </source>
</reference>
<proteinExistence type="predicted"/>
<dbReference type="AlphaFoldDB" id="A0A1Y1CGB1"/>
<keyword evidence="1" id="KW-0732">Signal</keyword>
<dbReference type="KEGG" id="mbas:ALGA_1030"/>
<organism evidence="2 3">
    <name type="scientific">Labilibaculum antarcticum</name>
    <dbReference type="NCBI Taxonomy" id="1717717"/>
    <lineage>
        <taxon>Bacteria</taxon>
        <taxon>Pseudomonadati</taxon>
        <taxon>Bacteroidota</taxon>
        <taxon>Bacteroidia</taxon>
        <taxon>Marinilabiliales</taxon>
        <taxon>Marinifilaceae</taxon>
        <taxon>Labilibaculum</taxon>
    </lineage>
</organism>
<protein>
    <recommendedName>
        <fullName evidence="4">Gliding motility-associated C-terminal domain-containing protein</fullName>
    </recommendedName>
</protein>
<dbReference type="EMBL" id="AP018042">
    <property type="protein sequence ID" value="BAX79416.1"/>
    <property type="molecule type" value="Genomic_DNA"/>
</dbReference>
<dbReference type="Proteomes" id="UP000218267">
    <property type="component" value="Chromosome"/>
</dbReference>
<evidence type="ECO:0000313" key="3">
    <source>
        <dbReference type="Proteomes" id="UP000218267"/>
    </source>
</evidence>
<evidence type="ECO:0008006" key="4">
    <source>
        <dbReference type="Google" id="ProtNLM"/>
    </source>
</evidence>
<dbReference type="Pfam" id="PF17963">
    <property type="entry name" value="Big_9"/>
    <property type="match status" value="1"/>
</dbReference>